<protein>
    <submittedName>
        <fullName evidence="1">Tail assembly chaperone</fullName>
    </submittedName>
</protein>
<dbReference type="EMBL" id="CP029449">
    <property type="protein sequence ID" value="AWL69342.1"/>
    <property type="molecule type" value="Genomic_DNA"/>
</dbReference>
<dbReference type="Proteomes" id="UP000245399">
    <property type="component" value="Chromosome"/>
</dbReference>
<name>A0AB33FR09_SERMA</name>
<sequence length="176" mass="19888">MKHLKNLKKYIPAEPALGRTVSYLCDEDGRDWYESQKDFSNDTIKVVYDADGIILSVASDVSMLWPINLSVVEVSMQNAPKGLSDSGEWVFNGSAIVPRVYSTEEIQSQTGQKKARLIDEAYAAMKPLELAVKQDMATDEEKARLDAWERYSVLLSRINPEMKVEDISWPEVPETI</sequence>
<evidence type="ECO:0000313" key="2">
    <source>
        <dbReference type="Proteomes" id="UP000245399"/>
    </source>
</evidence>
<organism evidence="1 2">
    <name type="scientific">Serratia marcescens</name>
    <dbReference type="NCBI Taxonomy" id="615"/>
    <lineage>
        <taxon>Bacteria</taxon>
        <taxon>Pseudomonadati</taxon>
        <taxon>Pseudomonadota</taxon>
        <taxon>Gammaproteobacteria</taxon>
        <taxon>Enterobacterales</taxon>
        <taxon>Yersiniaceae</taxon>
        <taxon>Serratia</taxon>
    </lineage>
</organism>
<proteinExistence type="predicted"/>
<dbReference type="InterPro" id="IPR003458">
    <property type="entry name" value="Phage_T4_Gp38_tail_assem"/>
</dbReference>
<dbReference type="RefSeq" id="WP_047729763.1">
    <property type="nucleotide sequence ID" value="NZ_CP011642.1"/>
</dbReference>
<gene>
    <name evidence="1" type="ORF">DKC05_17670</name>
</gene>
<evidence type="ECO:0000313" key="1">
    <source>
        <dbReference type="EMBL" id="AWL69342.1"/>
    </source>
</evidence>
<dbReference type="Pfam" id="PF02413">
    <property type="entry name" value="Caudo_TAP"/>
    <property type="match status" value="1"/>
</dbReference>
<reference evidence="1 2" key="1">
    <citation type="submission" date="2018-05" db="EMBL/GenBank/DDBJ databases">
        <title>Klebsiella quasipneumonaiae provides a window into carbapenemase gene transfer, plasmid rearrangements and nosocomial acquisition from the hospital environment.</title>
        <authorList>
            <person name="Mathers A.J."/>
            <person name="Vegesana K."/>
            <person name="Stoesser N."/>
            <person name="Crook D."/>
            <person name="Vaughan A."/>
            <person name="Barry K."/>
            <person name="Parikh H."/>
            <person name="Sebra R."/>
            <person name="Kotay S."/>
            <person name="Walker A.S."/>
            <person name="Sheppard A.E."/>
        </authorList>
    </citation>
    <scope>NUCLEOTIDE SEQUENCE [LARGE SCALE GENOMIC DNA]</scope>
    <source>
        <strain evidence="1 2">CAV1761</strain>
    </source>
</reference>
<dbReference type="AlphaFoldDB" id="A0AB33FR09"/>
<accession>A0AB33FR09</accession>